<comment type="caution">
    <text evidence="1">The sequence shown here is derived from an EMBL/GenBank/DDBJ whole genome shotgun (WGS) entry which is preliminary data.</text>
</comment>
<protein>
    <recommendedName>
        <fullName evidence="3">Transporter</fullName>
    </recommendedName>
</protein>
<evidence type="ECO:0000313" key="1">
    <source>
        <dbReference type="EMBL" id="MCX2563267.1"/>
    </source>
</evidence>
<accession>A0ABT3QDA0</accession>
<proteinExistence type="predicted"/>
<reference evidence="1 2" key="1">
    <citation type="submission" date="2022-11" db="EMBL/GenBank/DDBJ databases">
        <title>Genome sequencing of Acetobacter type strain.</title>
        <authorList>
            <person name="Heo J."/>
            <person name="Lee D."/>
            <person name="Han B.-H."/>
            <person name="Hong S.-B."/>
            <person name="Kwon S.-W."/>
        </authorList>
    </citation>
    <scope>NUCLEOTIDE SEQUENCE [LARGE SCALE GENOMIC DNA]</scope>
    <source>
        <strain evidence="1 2">KACC 21253</strain>
    </source>
</reference>
<organism evidence="1 2">
    <name type="scientific">Acetobacter thailandicus</name>
    <dbReference type="NCBI Taxonomy" id="1502842"/>
    <lineage>
        <taxon>Bacteria</taxon>
        <taxon>Pseudomonadati</taxon>
        <taxon>Pseudomonadota</taxon>
        <taxon>Alphaproteobacteria</taxon>
        <taxon>Acetobacterales</taxon>
        <taxon>Acetobacteraceae</taxon>
        <taxon>Acetobacter</taxon>
    </lineage>
</organism>
<dbReference type="RefSeq" id="WP_242005197.1">
    <property type="nucleotide sequence ID" value="NZ_JAPIUZ010000001.1"/>
</dbReference>
<evidence type="ECO:0000313" key="2">
    <source>
        <dbReference type="Proteomes" id="UP001301152"/>
    </source>
</evidence>
<dbReference type="Proteomes" id="UP001301152">
    <property type="component" value="Unassembled WGS sequence"/>
</dbReference>
<gene>
    <name evidence="1" type="ORF">OQ497_04720</name>
</gene>
<name>A0ABT3QDA0_9PROT</name>
<dbReference type="EMBL" id="JAPIUZ010000001">
    <property type="protein sequence ID" value="MCX2563267.1"/>
    <property type="molecule type" value="Genomic_DNA"/>
</dbReference>
<evidence type="ECO:0008006" key="3">
    <source>
        <dbReference type="Google" id="ProtNLM"/>
    </source>
</evidence>
<keyword evidence="2" id="KW-1185">Reference proteome</keyword>
<sequence>MASETEHSLTAPPEVQAVTKPQWYTGSLVSPSGAMTQKGILAIEPYVTYNQPVGYIDSNGNIGPLHPRTKNITNFTMIKYSITDNVSVQTLPTFSYRWGGHGNQTSSGVKFSDLPVDVMWRYLDANPDRFIPALSAFVGMAFPTGDYQRIDRTQDGVGSGTYTLRLALTEQSTYTLPGNHALRLRMWATLRKPLNKAQLHGMSSYGTEPGFRGNARAGLFGSAGFSLEYGINQKWVLAMDIARDWSNGSRVRGVMKDGSIIDNMGSPSGDWLAAPAVEFSWSPNFGVICGSSVYFAGHNTSLVVSPQCALNTVF</sequence>